<keyword evidence="1" id="KW-0472">Membrane</keyword>
<sequence>MFELICINNYIMPEMPFGDSAVVIPTAFGLTLAIVLALPLGRILLVIITREAPSKRSLRLSPITRKFAKRIQHVFTVHEPDMP</sequence>
<protein>
    <submittedName>
        <fullName evidence="2">Uncharacterized protein</fullName>
    </submittedName>
</protein>
<reference evidence="2" key="2">
    <citation type="submission" date="2020-05" db="UniProtKB">
        <authorList>
            <consortium name="EnsemblMetazoa"/>
        </authorList>
    </citation>
    <scope>IDENTIFICATION</scope>
    <source>
        <strain evidence="2">IAEA</strain>
    </source>
</reference>
<feature type="transmembrane region" description="Helical" evidence="1">
    <location>
        <begin position="22"/>
        <end position="49"/>
    </location>
</feature>
<name>A0A1B0BRQ2_9MUSC</name>
<evidence type="ECO:0000313" key="3">
    <source>
        <dbReference type="Proteomes" id="UP000092460"/>
    </source>
</evidence>
<evidence type="ECO:0000256" key="1">
    <source>
        <dbReference type="SAM" id="Phobius"/>
    </source>
</evidence>
<reference evidence="3" key="1">
    <citation type="submission" date="2015-01" db="EMBL/GenBank/DDBJ databases">
        <authorList>
            <person name="Aksoy S."/>
            <person name="Warren W."/>
            <person name="Wilson R.K."/>
        </authorList>
    </citation>
    <scope>NUCLEOTIDE SEQUENCE [LARGE SCALE GENOMIC DNA]</scope>
    <source>
        <strain evidence="3">IAEA</strain>
    </source>
</reference>
<dbReference type="Proteomes" id="UP000092460">
    <property type="component" value="Unassembled WGS sequence"/>
</dbReference>
<organism evidence="2 3">
    <name type="scientific">Glossina palpalis gambiensis</name>
    <dbReference type="NCBI Taxonomy" id="67801"/>
    <lineage>
        <taxon>Eukaryota</taxon>
        <taxon>Metazoa</taxon>
        <taxon>Ecdysozoa</taxon>
        <taxon>Arthropoda</taxon>
        <taxon>Hexapoda</taxon>
        <taxon>Insecta</taxon>
        <taxon>Pterygota</taxon>
        <taxon>Neoptera</taxon>
        <taxon>Endopterygota</taxon>
        <taxon>Diptera</taxon>
        <taxon>Brachycera</taxon>
        <taxon>Muscomorpha</taxon>
        <taxon>Hippoboscoidea</taxon>
        <taxon>Glossinidae</taxon>
        <taxon>Glossina</taxon>
    </lineage>
</organism>
<keyword evidence="1" id="KW-1133">Transmembrane helix</keyword>
<keyword evidence="3" id="KW-1185">Reference proteome</keyword>
<dbReference type="EnsemblMetazoa" id="GPPI038446-RA">
    <property type="protein sequence ID" value="GPPI038446-PA"/>
    <property type="gene ID" value="GPPI038446"/>
</dbReference>
<dbReference type="EMBL" id="JXJN01019220">
    <property type="status" value="NOT_ANNOTATED_CDS"/>
    <property type="molecule type" value="Genomic_DNA"/>
</dbReference>
<proteinExistence type="predicted"/>
<dbReference type="AlphaFoldDB" id="A0A1B0BRQ2"/>
<accession>A0A1B0BRQ2</accession>
<dbReference type="VEuPathDB" id="VectorBase:GPPI038446"/>
<dbReference type="EMBL" id="JXJN01019221">
    <property type="status" value="NOT_ANNOTATED_CDS"/>
    <property type="molecule type" value="Genomic_DNA"/>
</dbReference>
<keyword evidence="1" id="KW-0812">Transmembrane</keyword>
<evidence type="ECO:0000313" key="2">
    <source>
        <dbReference type="EnsemblMetazoa" id="GPPI038446-PA"/>
    </source>
</evidence>